<evidence type="ECO:0000313" key="10">
    <source>
        <dbReference type="EMBL" id="QWV61772.1"/>
    </source>
</evidence>
<keyword evidence="9" id="KW-0830">Ubiquinone</keyword>
<comment type="function">
    <text evidence="9">Core subunit of the mitochondrial membrane respiratory chain NADH dehydrogenase (Complex I) which catalyzes electron transfer from NADH through the respiratory chain, using ubiquinone as an electron acceptor. Essential for the catalytic activity of complex I.</text>
</comment>
<evidence type="ECO:0000256" key="4">
    <source>
        <dbReference type="ARBA" id="ARBA00022448"/>
    </source>
</evidence>
<keyword evidence="9" id="KW-0249">Electron transport</keyword>
<evidence type="ECO:0000256" key="9">
    <source>
        <dbReference type="RuleBase" id="RU003640"/>
    </source>
</evidence>
<gene>
    <name evidence="10" type="primary">nad3</name>
</gene>
<geneLocation type="mitochondrion" evidence="10"/>
<evidence type="ECO:0000256" key="6">
    <source>
        <dbReference type="ARBA" id="ARBA00022989"/>
    </source>
</evidence>
<keyword evidence="6 9" id="KW-1133">Transmembrane helix</keyword>
<dbReference type="GO" id="GO:0008137">
    <property type="term" value="F:NADH dehydrogenase (ubiquinone) activity"/>
    <property type="evidence" value="ECO:0007669"/>
    <property type="project" value="UniProtKB-UniRule"/>
</dbReference>
<dbReference type="InterPro" id="IPR000440">
    <property type="entry name" value="NADH_UbQ/plastoQ_OxRdtase_su3"/>
</dbReference>
<keyword evidence="9 10" id="KW-0496">Mitochondrion</keyword>
<evidence type="ECO:0000256" key="2">
    <source>
        <dbReference type="ARBA" id="ARBA00008472"/>
    </source>
</evidence>
<accession>A0A8F2PVY9</accession>
<organism evidence="10">
    <name type="scientific">Agonoscena pistaciae</name>
    <dbReference type="NCBI Taxonomy" id="1635299"/>
    <lineage>
        <taxon>Eukaryota</taxon>
        <taxon>Metazoa</taxon>
        <taxon>Ecdysozoa</taxon>
        <taxon>Arthropoda</taxon>
        <taxon>Hexapoda</taxon>
        <taxon>Insecta</taxon>
        <taxon>Pterygota</taxon>
        <taxon>Neoptera</taxon>
        <taxon>Paraneoptera</taxon>
        <taxon>Hemiptera</taxon>
        <taxon>Sternorrhyncha</taxon>
        <taxon>Psylloidea</taxon>
        <taxon>Aphalaridae</taxon>
        <taxon>Agonoscena</taxon>
    </lineage>
</organism>
<dbReference type="GO" id="GO:0031966">
    <property type="term" value="C:mitochondrial membrane"/>
    <property type="evidence" value="ECO:0007669"/>
    <property type="project" value="UniProtKB-SubCell"/>
</dbReference>
<reference evidence="10" key="1">
    <citation type="journal article" date="2021" name="Int J Trop Insect Sci">
        <title>De novo assembly and comparative analysis of the complete mitochondrial genome sequence of the pistachio psyllid, Agonoscena pistaciae (Hemiptera: Aphalaridae).</title>
        <authorList>
            <person name="Fekrat L."/>
            <person name="Zakiaghl M."/>
            <person name="Dhami M.K."/>
            <person name="Zhang Y."/>
            <person name="Koohkanzade M."/>
        </authorList>
    </citation>
    <scope>NUCLEOTIDE SEQUENCE</scope>
    <source>
        <tissue evidence="10">Whole insect</tissue>
    </source>
</reference>
<dbReference type="PANTHER" id="PTHR11058:SF9">
    <property type="entry name" value="NADH-UBIQUINONE OXIDOREDUCTASE CHAIN 3"/>
    <property type="match status" value="1"/>
</dbReference>
<sequence>MLNLMVFFVTLLFLLTMVINLIPLIAIHKKKDRESLSPFECGFDPLSSSRLSFSIHFFIICLMFLIFDIEIVMILPAPLTANLIFTKKWMYTSLLIFMMLIMSIWIEWKEGSMNWK</sequence>
<feature type="transmembrane region" description="Helical" evidence="9">
    <location>
        <begin position="55"/>
        <end position="77"/>
    </location>
</feature>
<evidence type="ECO:0000256" key="5">
    <source>
        <dbReference type="ARBA" id="ARBA00022692"/>
    </source>
</evidence>
<keyword evidence="9" id="KW-1278">Translocase</keyword>
<keyword evidence="5 9" id="KW-0812">Transmembrane</keyword>
<dbReference type="Gene3D" id="1.20.58.1610">
    <property type="entry name" value="NADH:ubiquinone/plastoquinone oxidoreductase, chain 3"/>
    <property type="match status" value="1"/>
</dbReference>
<dbReference type="InterPro" id="IPR038430">
    <property type="entry name" value="NDAH_ubi_oxred_su3_sf"/>
</dbReference>
<dbReference type="EMBL" id="MT576697">
    <property type="protein sequence ID" value="QWV61772.1"/>
    <property type="molecule type" value="Genomic_DNA"/>
</dbReference>
<comment type="catalytic activity">
    <reaction evidence="8 9">
        <text>a ubiquinone + NADH + 5 H(+)(in) = a ubiquinol + NAD(+) + 4 H(+)(out)</text>
        <dbReference type="Rhea" id="RHEA:29091"/>
        <dbReference type="Rhea" id="RHEA-COMP:9565"/>
        <dbReference type="Rhea" id="RHEA-COMP:9566"/>
        <dbReference type="ChEBI" id="CHEBI:15378"/>
        <dbReference type="ChEBI" id="CHEBI:16389"/>
        <dbReference type="ChEBI" id="CHEBI:17976"/>
        <dbReference type="ChEBI" id="CHEBI:57540"/>
        <dbReference type="ChEBI" id="CHEBI:57945"/>
        <dbReference type="EC" id="7.1.1.2"/>
    </reaction>
</comment>
<dbReference type="PANTHER" id="PTHR11058">
    <property type="entry name" value="NADH-UBIQUINONE OXIDOREDUCTASE CHAIN 3"/>
    <property type="match status" value="1"/>
</dbReference>
<dbReference type="AlphaFoldDB" id="A0A8F2PVY9"/>
<evidence type="ECO:0000256" key="3">
    <source>
        <dbReference type="ARBA" id="ARBA00021007"/>
    </source>
</evidence>
<evidence type="ECO:0000256" key="1">
    <source>
        <dbReference type="ARBA" id="ARBA00004370"/>
    </source>
</evidence>
<dbReference type="Pfam" id="PF00507">
    <property type="entry name" value="Oxidored_q4"/>
    <property type="match status" value="1"/>
</dbReference>
<comment type="similarity">
    <text evidence="2 9">Belongs to the complex I subunit 3 family.</text>
</comment>
<evidence type="ECO:0000256" key="8">
    <source>
        <dbReference type="ARBA" id="ARBA00049551"/>
    </source>
</evidence>
<evidence type="ECO:0000256" key="7">
    <source>
        <dbReference type="ARBA" id="ARBA00023136"/>
    </source>
</evidence>
<comment type="subcellular location">
    <subcellularLocation>
        <location evidence="1">Membrane</location>
    </subcellularLocation>
    <subcellularLocation>
        <location evidence="9">Mitochondrion membrane</location>
        <topology evidence="9">Multi-pass membrane protein</topology>
    </subcellularLocation>
</comment>
<dbReference type="GO" id="GO:0030964">
    <property type="term" value="C:NADH dehydrogenase complex"/>
    <property type="evidence" value="ECO:0007669"/>
    <property type="project" value="TreeGrafter"/>
</dbReference>
<keyword evidence="7 9" id="KW-0472">Membrane</keyword>
<keyword evidence="9" id="KW-0520">NAD</keyword>
<feature type="transmembrane region" description="Helical" evidence="9">
    <location>
        <begin position="6"/>
        <end position="27"/>
    </location>
</feature>
<keyword evidence="4 9" id="KW-0813">Transport</keyword>
<name>A0A8F2PVY9_9HEMI</name>
<feature type="transmembrane region" description="Helical" evidence="9">
    <location>
        <begin position="89"/>
        <end position="108"/>
    </location>
</feature>
<protein>
    <recommendedName>
        <fullName evidence="3 9">NADH-ubiquinone oxidoreductase chain 3</fullName>
        <ecNumber evidence="9">7.1.1.2</ecNumber>
    </recommendedName>
</protein>
<proteinExistence type="inferred from homology"/>
<dbReference type="EC" id="7.1.1.2" evidence="9"/>
<keyword evidence="9" id="KW-0679">Respiratory chain</keyword>